<evidence type="ECO:0000256" key="1">
    <source>
        <dbReference type="ARBA" id="ARBA00007409"/>
    </source>
</evidence>
<feature type="domain" description="GST N-terminal" evidence="2">
    <location>
        <begin position="6"/>
        <end position="85"/>
    </location>
</feature>
<dbReference type="PANTHER" id="PTHR43968:SF8">
    <property type="entry name" value="S-TRANSFERASE, PUTATIVE (AFU_ORTHOLOGUE AFUA_2G00590)-RELATED"/>
    <property type="match status" value="1"/>
</dbReference>
<dbReference type="PROSITE" id="PS50405">
    <property type="entry name" value="GST_CTER"/>
    <property type="match status" value="1"/>
</dbReference>
<dbReference type="CDD" id="cd00570">
    <property type="entry name" value="GST_N_family"/>
    <property type="match status" value="1"/>
</dbReference>
<evidence type="ECO:0000259" key="2">
    <source>
        <dbReference type="PROSITE" id="PS50404"/>
    </source>
</evidence>
<sequence>MTTSTPKLKLYTNHGCPWAHRVHIALAELNIPFEEEIIDLSVPRTPEYLKINPRGLVPSISYNGKIITESAIVANFLADAFPSHLIPASTDANGPLVRAKIAFFVDTYFSKAAPHYFKTSFGKLEEERTAAGVEFVNTVAKELDPLLADAAPFFGGSSKLTQAEVLTGSFVLRLYTFARPEHGLQPISLDDLAAKAPNFDKWAREVSKHPSVTGIWNEEKMVSYTKERLSKLRAQA</sequence>
<protein>
    <recommendedName>
        <fullName evidence="6">Glutathione S-transferase</fullName>
    </recommendedName>
</protein>
<dbReference type="Gene3D" id="1.20.1050.10">
    <property type="match status" value="1"/>
</dbReference>
<organism evidence="4 5">
    <name type="scientific">Neoarthrinium moseri</name>
    <dbReference type="NCBI Taxonomy" id="1658444"/>
    <lineage>
        <taxon>Eukaryota</taxon>
        <taxon>Fungi</taxon>
        <taxon>Dikarya</taxon>
        <taxon>Ascomycota</taxon>
        <taxon>Pezizomycotina</taxon>
        <taxon>Sordariomycetes</taxon>
        <taxon>Xylariomycetidae</taxon>
        <taxon>Amphisphaeriales</taxon>
        <taxon>Apiosporaceae</taxon>
        <taxon>Neoarthrinium</taxon>
    </lineage>
</organism>
<dbReference type="InterPro" id="IPR040079">
    <property type="entry name" value="Glutathione_S-Trfase"/>
</dbReference>
<dbReference type="Proteomes" id="UP000829685">
    <property type="component" value="Unassembled WGS sequence"/>
</dbReference>
<feature type="domain" description="GST C-terminal" evidence="3">
    <location>
        <begin position="94"/>
        <end position="232"/>
    </location>
</feature>
<keyword evidence="5" id="KW-1185">Reference proteome</keyword>
<dbReference type="GO" id="GO:0005737">
    <property type="term" value="C:cytoplasm"/>
    <property type="evidence" value="ECO:0007669"/>
    <property type="project" value="TreeGrafter"/>
</dbReference>
<gene>
    <name evidence="4" type="ORF">JX265_002145</name>
</gene>
<evidence type="ECO:0008006" key="6">
    <source>
        <dbReference type="Google" id="ProtNLM"/>
    </source>
</evidence>
<dbReference type="SFLD" id="SFLDG00358">
    <property type="entry name" value="Main_(cytGST)"/>
    <property type="match status" value="1"/>
</dbReference>
<dbReference type="SUPFAM" id="SSF52833">
    <property type="entry name" value="Thioredoxin-like"/>
    <property type="match status" value="1"/>
</dbReference>
<dbReference type="PROSITE" id="PS50404">
    <property type="entry name" value="GST_NTER"/>
    <property type="match status" value="1"/>
</dbReference>
<dbReference type="InterPro" id="IPR050983">
    <property type="entry name" value="GST_Omega/HSP26"/>
</dbReference>
<dbReference type="InterPro" id="IPR036249">
    <property type="entry name" value="Thioredoxin-like_sf"/>
</dbReference>
<accession>A0A9Q0AUH7</accession>
<dbReference type="SUPFAM" id="SSF47616">
    <property type="entry name" value="GST C-terminal domain-like"/>
    <property type="match status" value="1"/>
</dbReference>
<dbReference type="InterPro" id="IPR010987">
    <property type="entry name" value="Glutathione-S-Trfase_C-like"/>
</dbReference>
<dbReference type="PANTHER" id="PTHR43968">
    <property type="match status" value="1"/>
</dbReference>
<dbReference type="InterPro" id="IPR036282">
    <property type="entry name" value="Glutathione-S-Trfase_C_sf"/>
</dbReference>
<evidence type="ECO:0000313" key="5">
    <source>
        <dbReference type="Proteomes" id="UP000829685"/>
    </source>
</evidence>
<dbReference type="Pfam" id="PF13409">
    <property type="entry name" value="GST_N_2"/>
    <property type="match status" value="1"/>
</dbReference>
<reference evidence="4" key="1">
    <citation type="submission" date="2021-03" db="EMBL/GenBank/DDBJ databases">
        <title>Revisited historic fungal species revealed as producer of novel bioactive compounds through whole genome sequencing and comparative genomics.</title>
        <authorList>
            <person name="Vignolle G.A."/>
            <person name="Hochenegger N."/>
            <person name="Mach R.L."/>
            <person name="Mach-Aigner A.R."/>
            <person name="Javad Rahimi M."/>
            <person name="Salim K.A."/>
            <person name="Chan C.M."/>
            <person name="Lim L.B.L."/>
            <person name="Cai F."/>
            <person name="Druzhinina I.S."/>
            <person name="U'Ren J.M."/>
            <person name="Derntl C."/>
        </authorList>
    </citation>
    <scope>NUCLEOTIDE SEQUENCE</scope>
    <source>
        <strain evidence="4">TUCIM 5799</strain>
    </source>
</reference>
<dbReference type="InterPro" id="IPR004045">
    <property type="entry name" value="Glutathione_S-Trfase_N"/>
</dbReference>
<evidence type="ECO:0000259" key="3">
    <source>
        <dbReference type="PROSITE" id="PS50405"/>
    </source>
</evidence>
<evidence type="ECO:0000313" key="4">
    <source>
        <dbReference type="EMBL" id="KAI1879191.1"/>
    </source>
</evidence>
<proteinExistence type="inferred from homology"/>
<dbReference type="SFLD" id="SFLDS00019">
    <property type="entry name" value="Glutathione_Transferase_(cytos"/>
    <property type="match status" value="1"/>
</dbReference>
<dbReference type="EMBL" id="JAFIMR010000004">
    <property type="protein sequence ID" value="KAI1879191.1"/>
    <property type="molecule type" value="Genomic_DNA"/>
</dbReference>
<dbReference type="AlphaFoldDB" id="A0A9Q0AUH7"/>
<dbReference type="Gene3D" id="3.40.30.10">
    <property type="entry name" value="Glutaredoxin"/>
    <property type="match status" value="1"/>
</dbReference>
<comment type="caution">
    <text evidence="4">The sequence shown here is derived from an EMBL/GenBank/DDBJ whole genome shotgun (WGS) entry which is preliminary data.</text>
</comment>
<name>A0A9Q0AUH7_9PEZI</name>
<comment type="similarity">
    <text evidence="1">Belongs to the GST superfamily.</text>
</comment>